<sequence>MVFRRRSVLTLMNLSDLFASAGLKTRDIQQVYASAVYACLGMTGRMALLSADTGVGKTLGYLVVTSHAMVIIDSFSNHAVLGDKDNRYLIVDEADAFADMTERW</sequence>
<dbReference type="EMBL" id="RHXB01000009">
    <property type="protein sequence ID" value="RSE24772.1"/>
    <property type="molecule type" value="Genomic_DNA"/>
</dbReference>
<reference evidence="1 2" key="1">
    <citation type="submission" date="2018-10" db="EMBL/GenBank/DDBJ databases">
        <title>Transmission dynamics of multidrug resistant bacteria on intensive care unit surfaces.</title>
        <authorList>
            <person name="D'Souza A.W."/>
            <person name="Potter R.F."/>
            <person name="Wallace M."/>
            <person name="Shupe A."/>
            <person name="Patel S."/>
            <person name="Sun S."/>
            <person name="Gul D."/>
            <person name="Kwon J.H."/>
            <person name="Andleeb S."/>
            <person name="Burnham C.-A.D."/>
            <person name="Dantas G."/>
        </authorList>
    </citation>
    <scope>NUCLEOTIDE SEQUENCE [LARGE SCALE GENOMIC DNA]</scope>
    <source>
        <strain evidence="1 2">AS_373</strain>
    </source>
</reference>
<evidence type="ECO:0000313" key="1">
    <source>
        <dbReference type="EMBL" id="RSE24772.1"/>
    </source>
</evidence>
<comment type="caution">
    <text evidence="1">The sequence shown here is derived from an EMBL/GenBank/DDBJ whole genome shotgun (WGS) entry which is preliminary data.</text>
</comment>
<evidence type="ECO:0000313" key="2">
    <source>
        <dbReference type="Proteomes" id="UP000275331"/>
    </source>
</evidence>
<protein>
    <submittedName>
        <fullName evidence="1">Uncharacterized protein</fullName>
    </submittedName>
</protein>
<organism evidence="1 2">
    <name type="scientific">Atlantibacter subterraneus</name>
    <dbReference type="NCBI Taxonomy" id="255519"/>
    <lineage>
        <taxon>Bacteria</taxon>
        <taxon>Pseudomonadati</taxon>
        <taxon>Pseudomonadota</taxon>
        <taxon>Gammaproteobacteria</taxon>
        <taxon>Enterobacterales</taxon>
        <taxon>Enterobacteriaceae</taxon>
        <taxon>Atlantibacter</taxon>
    </lineage>
</organism>
<accession>A0A427UWA9</accession>
<dbReference type="SUPFAM" id="SSF52540">
    <property type="entry name" value="P-loop containing nucleoside triphosphate hydrolases"/>
    <property type="match status" value="1"/>
</dbReference>
<dbReference type="Proteomes" id="UP000275331">
    <property type="component" value="Unassembled WGS sequence"/>
</dbReference>
<dbReference type="AlphaFoldDB" id="A0A427UWA9"/>
<dbReference type="InterPro" id="IPR027417">
    <property type="entry name" value="P-loop_NTPase"/>
</dbReference>
<name>A0A427UWA9_9ENTR</name>
<gene>
    <name evidence="1" type="ORF">EGT71_13940</name>
</gene>
<proteinExistence type="predicted"/>
<dbReference type="Gene3D" id="3.40.50.300">
    <property type="entry name" value="P-loop containing nucleotide triphosphate hydrolases"/>
    <property type="match status" value="1"/>
</dbReference>